<dbReference type="PANTHER" id="PTHR33884:SF3">
    <property type="entry name" value="UPF0410 PROTEIN YMGE"/>
    <property type="match status" value="1"/>
</dbReference>
<dbReference type="AlphaFoldDB" id="A0A1U7JFL8"/>
<name>A0A1U7JFL8_9HYPH</name>
<comment type="caution">
    <text evidence="8">The sequence shown here is derived from an EMBL/GenBank/DDBJ whole genome shotgun (WGS) entry which is preliminary data.</text>
</comment>
<comment type="subcellular location">
    <subcellularLocation>
        <location evidence="1">Cell membrane</location>
        <topology evidence="1">Multi-pass membrane protein</topology>
    </subcellularLocation>
</comment>
<proteinExistence type="inferred from homology"/>
<dbReference type="GO" id="GO:0005886">
    <property type="term" value="C:plasma membrane"/>
    <property type="evidence" value="ECO:0007669"/>
    <property type="project" value="UniProtKB-SubCell"/>
</dbReference>
<evidence type="ECO:0000256" key="2">
    <source>
        <dbReference type="ARBA" id="ARBA00011006"/>
    </source>
</evidence>
<keyword evidence="9" id="KW-1185">Reference proteome</keyword>
<evidence type="ECO:0000256" key="7">
    <source>
        <dbReference type="SAM" id="Phobius"/>
    </source>
</evidence>
<keyword evidence="6 7" id="KW-0472">Membrane</keyword>
<accession>A0A1U7JFL8</accession>
<evidence type="ECO:0000256" key="1">
    <source>
        <dbReference type="ARBA" id="ARBA00004651"/>
    </source>
</evidence>
<dbReference type="Proteomes" id="UP000185783">
    <property type="component" value="Unassembled WGS sequence"/>
</dbReference>
<dbReference type="InterPro" id="IPR007341">
    <property type="entry name" value="Transgly_assoc"/>
</dbReference>
<feature type="transmembrane region" description="Helical" evidence="7">
    <location>
        <begin position="52"/>
        <end position="73"/>
    </location>
</feature>
<keyword evidence="4 7" id="KW-0812">Transmembrane</keyword>
<evidence type="ECO:0000256" key="3">
    <source>
        <dbReference type="ARBA" id="ARBA00022475"/>
    </source>
</evidence>
<evidence type="ECO:0000313" key="9">
    <source>
        <dbReference type="Proteomes" id="UP000185783"/>
    </source>
</evidence>
<protein>
    <submittedName>
        <fullName evidence="8">Transglycosylase</fullName>
    </submittedName>
</protein>
<dbReference type="PANTHER" id="PTHR33884">
    <property type="entry name" value="UPF0410 PROTEIN YMGE"/>
    <property type="match status" value="1"/>
</dbReference>
<evidence type="ECO:0000256" key="4">
    <source>
        <dbReference type="ARBA" id="ARBA00022692"/>
    </source>
</evidence>
<keyword evidence="5 7" id="KW-1133">Transmembrane helix</keyword>
<dbReference type="RefSeq" id="WP_028480957.1">
    <property type="nucleotide sequence ID" value="NZ_LVVZ01000019.1"/>
</dbReference>
<gene>
    <name evidence="8" type="ORF">A3843_12705</name>
</gene>
<evidence type="ECO:0000313" key="8">
    <source>
        <dbReference type="EMBL" id="OKL43495.1"/>
    </source>
</evidence>
<evidence type="ECO:0000256" key="5">
    <source>
        <dbReference type="ARBA" id="ARBA00022989"/>
    </source>
</evidence>
<keyword evidence="3" id="KW-1003">Cell membrane</keyword>
<dbReference type="STRING" id="197461.A3843_12705"/>
<sequence length="78" mass="8234">MGIFLWIVVGLVAGFIAHRVFDSRGGMIGSLVLGLVGALVGGYLAKILNLNVTGGFVDQLIIATCGSILLLFLKRKVF</sequence>
<dbReference type="EMBL" id="LVVZ01000019">
    <property type="protein sequence ID" value="OKL43495.1"/>
    <property type="molecule type" value="Genomic_DNA"/>
</dbReference>
<comment type="similarity">
    <text evidence="2">Belongs to the UPF0410 family.</text>
</comment>
<reference evidence="8 9" key="1">
    <citation type="submission" date="2016-03" db="EMBL/GenBank/DDBJ databases">
        <title>Genome sequence of Nesiotobacter sp. nov., a moderately halophilic alphaproteobacterium isolated from the Yellow Sea, China.</title>
        <authorList>
            <person name="Zhang G."/>
            <person name="Zhang R."/>
        </authorList>
    </citation>
    <scope>NUCLEOTIDE SEQUENCE [LARGE SCALE GENOMIC DNA]</scope>
    <source>
        <strain evidence="8 9">WB1-6</strain>
    </source>
</reference>
<organism evidence="8 9">
    <name type="scientific">Pseudovibrio exalbescens</name>
    <dbReference type="NCBI Taxonomy" id="197461"/>
    <lineage>
        <taxon>Bacteria</taxon>
        <taxon>Pseudomonadati</taxon>
        <taxon>Pseudomonadota</taxon>
        <taxon>Alphaproteobacteria</taxon>
        <taxon>Hyphomicrobiales</taxon>
        <taxon>Stappiaceae</taxon>
        <taxon>Pseudovibrio</taxon>
    </lineage>
</organism>
<dbReference type="OrthoDB" id="9815411at2"/>
<feature type="transmembrane region" description="Helical" evidence="7">
    <location>
        <begin position="27"/>
        <end position="45"/>
    </location>
</feature>
<dbReference type="Pfam" id="PF04226">
    <property type="entry name" value="Transgly_assoc"/>
    <property type="match status" value="1"/>
</dbReference>
<evidence type="ECO:0000256" key="6">
    <source>
        <dbReference type="ARBA" id="ARBA00023136"/>
    </source>
</evidence>